<evidence type="ECO:0000256" key="2">
    <source>
        <dbReference type="ARBA" id="ARBA00023242"/>
    </source>
</evidence>
<dbReference type="GO" id="GO:0006261">
    <property type="term" value="P:DNA-templated DNA replication"/>
    <property type="evidence" value="ECO:0007669"/>
    <property type="project" value="TreeGrafter"/>
</dbReference>
<dbReference type="AlphaFoldDB" id="A0A5C3NBJ9"/>
<evidence type="ECO:0008006" key="6">
    <source>
        <dbReference type="Google" id="ProtNLM"/>
    </source>
</evidence>
<protein>
    <recommendedName>
        <fullName evidence="6">Mini-chromosome maintenance complex-binding protein</fullName>
    </recommendedName>
</protein>
<evidence type="ECO:0000313" key="4">
    <source>
        <dbReference type="EMBL" id="TFK55034.1"/>
    </source>
</evidence>
<accession>A0A5C3NBJ9</accession>
<organism evidence="4 5">
    <name type="scientific">Heliocybe sulcata</name>
    <dbReference type="NCBI Taxonomy" id="5364"/>
    <lineage>
        <taxon>Eukaryota</taxon>
        <taxon>Fungi</taxon>
        <taxon>Dikarya</taxon>
        <taxon>Basidiomycota</taxon>
        <taxon>Agaricomycotina</taxon>
        <taxon>Agaricomycetes</taxon>
        <taxon>Gloeophyllales</taxon>
        <taxon>Gloeophyllaceae</taxon>
        <taxon>Heliocybe</taxon>
    </lineage>
</organism>
<name>A0A5C3NBJ9_9AGAM</name>
<keyword evidence="2" id="KW-0539">Nucleus</keyword>
<dbReference type="STRING" id="5364.A0A5C3NBJ9"/>
<dbReference type="Pfam" id="PF09739">
    <property type="entry name" value="MCM_bind"/>
    <property type="match status" value="2"/>
</dbReference>
<proteinExistence type="predicted"/>
<dbReference type="EMBL" id="ML213505">
    <property type="protein sequence ID" value="TFK55034.1"/>
    <property type="molecule type" value="Genomic_DNA"/>
</dbReference>
<dbReference type="OrthoDB" id="329666at2759"/>
<dbReference type="GO" id="GO:0003682">
    <property type="term" value="F:chromatin binding"/>
    <property type="evidence" value="ECO:0007669"/>
    <property type="project" value="TreeGrafter"/>
</dbReference>
<gene>
    <name evidence="4" type="ORF">OE88DRAFT_992312</name>
</gene>
<sequence>MGRELWTMEASSASDALRDPRKALLDVYNAHGESEDFPAVVHEHFSNLFRTFDAFRTIPALSPKSPPEAHADGALVRFRAMVQDTSQSPEMYMSRLCTGAPGGWNLESGSDEDILGRSDYANLRECTVIWATSIPGESDWVSDVPDASGESPEVVHRPPRPHKFPIPGLPHVGAQVKIYDTAGRDAKPTDLMEFVGVLHADVLYGEHDEPVSVPTLHTLFSKPVDRSVPFRDSPSLDNASDIRHQLISWVADEALAGDTNAAEWVLLVCMAQVQVRQTPLLPPSLTLSKLPPPPALSASPALCTVLSLLLPQVIKLPATLDSLNKERYVPESKEEDLHSGYLQVPAGTTVIISEVGLQEGKLHEKGVANVVAAQNAITSQTIPYVFPFSEFSFNTDMNFIVMTEGSKSAFFKTDVIVPVQPQSTPNYYRSGSDIVQSPMLATFRQYLHHVKNLTVRVGEQMSELIQSDFVASRRQDQSLTAEDLILRMKIAKLMAQSLDLEELDAETWHRSSALYDRLKS</sequence>
<dbReference type="PANTHER" id="PTHR13489">
    <property type="entry name" value="MINI-CHROMOSOME MAINTENANCE COMPLEX-BINDING PROTEIN"/>
    <property type="match status" value="1"/>
</dbReference>
<evidence type="ECO:0000313" key="5">
    <source>
        <dbReference type="Proteomes" id="UP000305948"/>
    </source>
</evidence>
<dbReference type="PANTHER" id="PTHR13489:SF0">
    <property type="entry name" value="MINI-CHROMOSOME MAINTENANCE COMPLEX-BINDING PROTEIN"/>
    <property type="match status" value="1"/>
</dbReference>
<dbReference type="InterPro" id="IPR019140">
    <property type="entry name" value="MCM_complex-bd"/>
</dbReference>
<dbReference type="Proteomes" id="UP000305948">
    <property type="component" value="Unassembled WGS sequence"/>
</dbReference>
<evidence type="ECO:0000256" key="1">
    <source>
        <dbReference type="ARBA" id="ARBA00004123"/>
    </source>
</evidence>
<feature type="region of interest" description="Disordered" evidence="3">
    <location>
        <begin position="144"/>
        <end position="167"/>
    </location>
</feature>
<reference evidence="4 5" key="1">
    <citation type="journal article" date="2019" name="Nat. Ecol. Evol.">
        <title>Megaphylogeny resolves global patterns of mushroom evolution.</title>
        <authorList>
            <person name="Varga T."/>
            <person name="Krizsan K."/>
            <person name="Foldi C."/>
            <person name="Dima B."/>
            <person name="Sanchez-Garcia M."/>
            <person name="Sanchez-Ramirez S."/>
            <person name="Szollosi G.J."/>
            <person name="Szarkandi J.G."/>
            <person name="Papp V."/>
            <person name="Albert L."/>
            <person name="Andreopoulos W."/>
            <person name="Angelini C."/>
            <person name="Antonin V."/>
            <person name="Barry K.W."/>
            <person name="Bougher N.L."/>
            <person name="Buchanan P."/>
            <person name="Buyck B."/>
            <person name="Bense V."/>
            <person name="Catcheside P."/>
            <person name="Chovatia M."/>
            <person name="Cooper J."/>
            <person name="Damon W."/>
            <person name="Desjardin D."/>
            <person name="Finy P."/>
            <person name="Geml J."/>
            <person name="Haridas S."/>
            <person name="Hughes K."/>
            <person name="Justo A."/>
            <person name="Karasinski D."/>
            <person name="Kautmanova I."/>
            <person name="Kiss B."/>
            <person name="Kocsube S."/>
            <person name="Kotiranta H."/>
            <person name="LaButti K.M."/>
            <person name="Lechner B.E."/>
            <person name="Liimatainen K."/>
            <person name="Lipzen A."/>
            <person name="Lukacs Z."/>
            <person name="Mihaltcheva S."/>
            <person name="Morgado L.N."/>
            <person name="Niskanen T."/>
            <person name="Noordeloos M.E."/>
            <person name="Ohm R.A."/>
            <person name="Ortiz-Santana B."/>
            <person name="Ovrebo C."/>
            <person name="Racz N."/>
            <person name="Riley R."/>
            <person name="Savchenko A."/>
            <person name="Shiryaev A."/>
            <person name="Soop K."/>
            <person name="Spirin V."/>
            <person name="Szebenyi C."/>
            <person name="Tomsovsky M."/>
            <person name="Tulloss R.E."/>
            <person name="Uehling J."/>
            <person name="Grigoriev I.V."/>
            <person name="Vagvolgyi C."/>
            <person name="Papp T."/>
            <person name="Martin F.M."/>
            <person name="Miettinen O."/>
            <person name="Hibbett D.S."/>
            <person name="Nagy L.G."/>
        </authorList>
    </citation>
    <scope>NUCLEOTIDE SEQUENCE [LARGE SCALE GENOMIC DNA]</scope>
    <source>
        <strain evidence="4 5">OMC1185</strain>
    </source>
</reference>
<dbReference type="GO" id="GO:0005634">
    <property type="term" value="C:nucleus"/>
    <property type="evidence" value="ECO:0007669"/>
    <property type="project" value="UniProtKB-SubCell"/>
</dbReference>
<evidence type="ECO:0000256" key="3">
    <source>
        <dbReference type="SAM" id="MobiDB-lite"/>
    </source>
</evidence>
<keyword evidence="5" id="KW-1185">Reference proteome</keyword>
<comment type="subcellular location">
    <subcellularLocation>
        <location evidence="1">Nucleus</location>
    </subcellularLocation>
</comment>